<dbReference type="GO" id="GO:0016787">
    <property type="term" value="F:hydrolase activity"/>
    <property type="evidence" value="ECO:0007669"/>
    <property type="project" value="UniProtKB-KW"/>
</dbReference>
<dbReference type="SUPFAM" id="SSF52096">
    <property type="entry name" value="ClpP/crotonase"/>
    <property type="match status" value="1"/>
</dbReference>
<name>A0ABV6K2C1_9LACO</name>
<gene>
    <name evidence="3" type="ORF">ACFFGS_04345</name>
</gene>
<protein>
    <submittedName>
        <fullName evidence="3">S41 family peptidase</fullName>
        <ecNumber evidence="3">3.4.-.-</ecNumber>
    </submittedName>
</protein>
<organism evidence="3 4">
    <name type="scientific">Lactiplantibacillus plajomi</name>
    <dbReference type="NCBI Taxonomy" id="1457217"/>
    <lineage>
        <taxon>Bacteria</taxon>
        <taxon>Bacillati</taxon>
        <taxon>Bacillota</taxon>
        <taxon>Bacilli</taxon>
        <taxon>Lactobacillales</taxon>
        <taxon>Lactobacillaceae</taxon>
        <taxon>Lactiplantibacillus</taxon>
    </lineage>
</organism>
<reference evidence="3 4" key="1">
    <citation type="submission" date="2024-09" db="EMBL/GenBank/DDBJ databases">
        <authorList>
            <person name="Sun Q."/>
            <person name="Mori K."/>
        </authorList>
    </citation>
    <scope>NUCLEOTIDE SEQUENCE [LARGE SCALE GENOMIC DNA]</scope>
    <source>
        <strain evidence="3 4">TBRC 4575</strain>
    </source>
</reference>
<evidence type="ECO:0000313" key="4">
    <source>
        <dbReference type="Proteomes" id="UP001589855"/>
    </source>
</evidence>
<accession>A0ABV6K2C1</accession>
<evidence type="ECO:0000256" key="1">
    <source>
        <dbReference type="SAM" id="MobiDB-lite"/>
    </source>
</evidence>
<feature type="region of interest" description="Disordered" evidence="1">
    <location>
        <begin position="286"/>
        <end position="317"/>
    </location>
</feature>
<dbReference type="SMART" id="SM00245">
    <property type="entry name" value="TSPc"/>
    <property type="match status" value="1"/>
</dbReference>
<dbReference type="InterPro" id="IPR005151">
    <property type="entry name" value="Tail-specific_protease"/>
</dbReference>
<evidence type="ECO:0000313" key="3">
    <source>
        <dbReference type="EMBL" id="MFC0423352.1"/>
    </source>
</evidence>
<keyword evidence="4" id="KW-1185">Reference proteome</keyword>
<evidence type="ECO:0000259" key="2">
    <source>
        <dbReference type="SMART" id="SM00245"/>
    </source>
</evidence>
<comment type="caution">
    <text evidence="3">The sequence shown here is derived from an EMBL/GenBank/DDBJ whole genome shotgun (WGS) entry which is preliminary data.</text>
</comment>
<proteinExistence type="predicted"/>
<dbReference type="Gene3D" id="3.90.226.10">
    <property type="entry name" value="2-enoyl-CoA Hydratase, Chain A, domain 1"/>
    <property type="match status" value="1"/>
</dbReference>
<dbReference type="RefSeq" id="WP_137644564.1">
    <property type="nucleotide sequence ID" value="NZ_BAABRM010000007.1"/>
</dbReference>
<keyword evidence="3" id="KW-0378">Hydrolase</keyword>
<dbReference type="PANTHER" id="PTHR32060:SF30">
    <property type="entry name" value="CARBOXY-TERMINAL PROCESSING PROTEASE CTPA"/>
    <property type="match status" value="1"/>
</dbReference>
<dbReference type="PANTHER" id="PTHR32060">
    <property type="entry name" value="TAIL-SPECIFIC PROTEASE"/>
    <property type="match status" value="1"/>
</dbReference>
<feature type="domain" description="Tail specific protease" evidence="2">
    <location>
        <begin position="84"/>
        <end position="299"/>
    </location>
</feature>
<dbReference type="Proteomes" id="UP001589855">
    <property type="component" value="Unassembled WGS sequence"/>
</dbReference>
<feature type="compositionally biased region" description="Polar residues" evidence="1">
    <location>
        <begin position="303"/>
        <end position="313"/>
    </location>
</feature>
<dbReference type="InterPro" id="IPR029045">
    <property type="entry name" value="ClpP/crotonase-like_dom_sf"/>
</dbReference>
<dbReference type="Pfam" id="PF03572">
    <property type="entry name" value="Peptidase_S41"/>
    <property type="match status" value="1"/>
</dbReference>
<dbReference type="EMBL" id="JBHLUK010000024">
    <property type="protein sequence ID" value="MFC0423352.1"/>
    <property type="molecule type" value="Genomic_DNA"/>
</dbReference>
<dbReference type="EC" id="3.4.-.-" evidence="3"/>
<sequence>MKFRNRQLKITILLLFLTLIVLLPSENRQYTGHQSNYGYQKVIAYMSNQGIIENKQKWHQLVHQTGNCRSIQSVKELNNILHQGNKHSSAAKSAKSYDVVNYPTTSKYGNLRIINVPTFSSENKVAVKKYRTLLHRQIKLLKNKDHIILNFANNRGGDPQAMIAGLATLIPDGTLFTKIAQNGHKYNFIKNKHRIYDSKSHETTELPVNKQLSSPKIYVITNEKTASAAEFAIIALKNNKNTKIIGYPTAGYTSVNTLLKINHKAEVANITTGTVVSKTMIGGKRHFNNEPITPDKTTLYEPASTTTHNSTEKPVSLDPDFIKELNNLINTEH</sequence>